<evidence type="ECO:0000313" key="1">
    <source>
        <dbReference type="EMBL" id="MFC5353579.1"/>
    </source>
</evidence>
<sequence>MKWILILVSMYGHQPMTTAVFEDRTACENAANDAKKFNPFIRFVCVPDRST</sequence>
<organism evidence="1 2">
    <name type="scientific">Azospirillum himalayense</name>
    <dbReference type="NCBI Taxonomy" id="654847"/>
    <lineage>
        <taxon>Bacteria</taxon>
        <taxon>Pseudomonadati</taxon>
        <taxon>Pseudomonadota</taxon>
        <taxon>Alphaproteobacteria</taxon>
        <taxon>Rhodospirillales</taxon>
        <taxon>Azospirillaceae</taxon>
        <taxon>Azospirillum</taxon>
    </lineage>
</organism>
<dbReference type="RefSeq" id="WP_376993405.1">
    <property type="nucleotide sequence ID" value="NZ_JBHSLC010000002.1"/>
</dbReference>
<keyword evidence="2" id="KW-1185">Reference proteome</keyword>
<dbReference type="Proteomes" id="UP001596166">
    <property type="component" value="Unassembled WGS sequence"/>
</dbReference>
<protein>
    <submittedName>
        <fullName evidence="1">Uncharacterized protein</fullName>
    </submittedName>
</protein>
<name>A0ABW0FYH9_9PROT</name>
<proteinExistence type="predicted"/>
<reference evidence="2" key="1">
    <citation type="journal article" date="2019" name="Int. J. Syst. Evol. Microbiol.">
        <title>The Global Catalogue of Microorganisms (GCM) 10K type strain sequencing project: providing services to taxonomists for standard genome sequencing and annotation.</title>
        <authorList>
            <consortium name="The Broad Institute Genomics Platform"/>
            <consortium name="The Broad Institute Genome Sequencing Center for Infectious Disease"/>
            <person name="Wu L."/>
            <person name="Ma J."/>
        </authorList>
    </citation>
    <scope>NUCLEOTIDE SEQUENCE [LARGE SCALE GENOMIC DNA]</scope>
    <source>
        <strain evidence="2">CCUG 58760</strain>
    </source>
</reference>
<comment type="caution">
    <text evidence="1">The sequence shown here is derived from an EMBL/GenBank/DDBJ whole genome shotgun (WGS) entry which is preliminary data.</text>
</comment>
<gene>
    <name evidence="1" type="ORF">ACFPMG_01040</name>
</gene>
<evidence type="ECO:0000313" key="2">
    <source>
        <dbReference type="Proteomes" id="UP001596166"/>
    </source>
</evidence>
<accession>A0ABW0FYH9</accession>
<dbReference type="EMBL" id="JBHSLC010000002">
    <property type="protein sequence ID" value="MFC5353579.1"/>
    <property type="molecule type" value="Genomic_DNA"/>
</dbReference>